<dbReference type="GeneID" id="81588656"/>
<evidence type="ECO:0000313" key="4">
    <source>
        <dbReference type="Proteomes" id="UP001213799"/>
    </source>
</evidence>
<evidence type="ECO:0000259" key="2">
    <source>
        <dbReference type="PROSITE" id="PS51299"/>
    </source>
</evidence>
<dbReference type="Proteomes" id="UP001213799">
    <property type="component" value="Unassembled WGS sequence"/>
</dbReference>
<dbReference type="PROSITE" id="PS51299">
    <property type="entry name" value="HTH_APSES"/>
    <property type="match status" value="1"/>
</dbReference>
<dbReference type="InterPro" id="IPR003163">
    <property type="entry name" value="Tscrpt_reg_HTH_APSES-type"/>
</dbReference>
<feature type="region of interest" description="Disordered" evidence="1">
    <location>
        <begin position="274"/>
        <end position="295"/>
    </location>
</feature>
<dbReference type="InterPro" id="IPR051642">
    <property type="entry name" value="SWI6-like"/>
</dbReference>
<dbReference type="PANTHER" id="PTHR43828">
    <property type="entry name" value="ASPARAGINASE"/>
    <property type="match status" value="1"/>
</dbReference>
<feature type="compositionally biased region" description="Basic and acidic residues" evidence="1">
    <location>
        <begin position="24"/>
        <end position="35"/>
    </location>
</feature>
<name>A0AAD6H0K5_9EURO</name>
<dbReference type="InterPro" id="IPR036887">
    <property type="entry name" value="HTH_APSES_sf"/>
</dbReference>
<feature type="region of interest" description="Disordered" evidence="1">
    <location>
        <begin position="1"/>
        <end position="35"/>
    </location>
</feature>
<reference evidence="3" key="2">
    <citation type="submission" date="2023-01" db="EMBL/GenBank/DDBJ databases">
        <authorList>
            <person name="Petersen C."/>
        </authorList>
    </citation>
    <scope>NUCLEOTIDE SEQUENCE</scope>
    <source>
        <strain evidence="3">IBT 12815</strain>
    </source>
</reference>
<reference evidence="3" key="1">
    <citation type="journal article" date="2023" name="IMA Fungus">
        <title>Comparative genomic study of the Penicillium genus elucidates a diverse pangenome and 15 lateral gene transfer events.</title>
        <authorList>
            <person name="Petersen C."/>
            <person name="Sorensen T."/>
            <person name="Nielsen M.R."/>
            <person name="Sondergaard T.E."/>
            <person name="Sorensen J.L."/>
            <person name="Fitzpatrick D.A."/>
            <person name="Frisvad J.C."/>
            <person name="Nielsen K.L."/>
        </authorList>
    </citation>
    <scope>NUCLEOTIDE SEQUENCE</scope>
    <source>
        <strain evidence="3">IBT 12815</strain>
    </source>
</reference>
<evidence type="ECO:0000313" key="3">
    <source>
        <dbReference type="EMBL" id="KAJ5597273.1"/>
    </source>
</evidence>
<dbReference type="GO" id="GO:0033309">
    <property type="term" value="C:SBF transcription complex"/>
    <property type="evidence" value="ECO:0007669"/>
    <property type="project" value="TreeGrafter"/>
</dbReference>
<accession>A0AAD6H0K5</accession>
<gene>
    <name evidence="3" type="ORF">N7537_007357</name>
</gene>
<keyword evidence="4" id="KW-1185">Reference proteome</keyword>
<dbReference type="SUPFAM" id="SSF54616">
    <property type="entry name" value="DNA-binding domain of Mlu1-box binding protein MBP1"/>
    <property type="match status" value="1"/>
</dbReference>
<dbReference type="Gene3D" id="3.10.260.10">
    <property type="entry name" value="Transcription regulator HTH, APSES-type DNA-binding domain"/>
    <property type="match status" value="1"/>
</dbReference>
<dbReference type="RefSeq" id="XP_056750490.1">
    <property type="nucleotide sequence ID" value="XM_056898414.1"/>
</dbReference>
<dbReference type="GO" id="GO:0000981">
    <property type="term" value="F:DNA-binding transcription factor activity, RNA polymerase II-specific"/>
    <property type="evidence" value="ECO:0007669"/>
    <property type="project" value="UniProtKB-ARBA"/>
</dbReference>
<dbReference type="GO" id="GO:0030907">
    <property type="term" value="C:MBF transcription complex"/>
    <property type="evidence" value="ECO:0007669"/>
    <property type="project" value="TreeGrafter"/>
</dbReference>
<dbReference type="GO" id="GO:0003677">
    <property type="term" value="F:DNA binding"/>
    <property type="evidence" value="ECO:0007669"/>
    <property type="project" value="InterPro"/>
</dbReference>
<feature type="region of interest" description="Disordered" evidence="1">
    <location>
        <begin position="325"/>
        <end position="374"/>
    </location>
</feature>
<proteinExistence type="predicted"/>
<feature type="region of interest" description="Disordered" evidence="1">
    <location>
        <begin position="473"/>
        <end position="509"/>
    </location>
</feature>
<protein>
    <recommendedName>
        <fullName evidence="2">HTH APSES-type domain-containing protein</fullName>
    </recommendedName>
</protein>
<comment type="caution">
    <text evidence="3">The sequence shown here is derived from an EMBL/GenBank/DDBJ whole genome shotgun (WGS) entry which is preliminary data.</text>
</comment>
<feature type="compositionally biased region" description="Basic and acidic residues" evidence="1">
    <location>
        <begin position="361"/>
        <end position="370"/>
    </location>
</feature>
<feature type="domain" description="HTH APSES-type" evidence="2">
    <location>
        <begin position="78"/>
        <end position="192"/>
    </location>
</feature>
<dbReference type="PANTHER" id="PTHR43828:SF5">
    <property type="entry name" value="TRANSCRIPTIONAL REPRESSOR XBP1"/>
    <property type="match status" value="1"/>
</dbReference>
<organism evidence="3 4">
    <name type="scientific">Penicillium hordei</name>
    <dbReference type="NCBI Taxonomy" id="40994"/>
    <lineage>
        <taxon>Eukaryota</taxon>
        <taxon>Fungi</taxon>
        <taxon>Dikarya</taxon>
        <taxon>Ascomycota</taxon>
        <taxon>Pezizomycotina</taxon>
        <taxon>Eurotiomycetes</taxon>
        <taxon>Eurotiomycetidae</taxon>
        <taxon>Eurotiales</taxon>
        <taxon>Aspergillaceae</taxon>
        <taxon>Penicillium</taxon>
    </lineage>
</organism>
<evidence type="ECO:0000256" key="1">
    <source>
        <dbReference type="SAM" id="MobiDB-lite"/>
    </source>
</evidence>
<dbReference type="AlphaFoldDB" id="A0AAD6H0K5"/>
<dbReference type="EMBL" id="JAQJAE010000004">
    <property type="protein sequence ID" value="KAJ5597273.1"/>
    <property type="molecule type" value="Genomic_DNA"/>
</dbReference>
<feature type="compositionally biased region" description="Acidic residues" evidence="1">
    <location>
        <begin position="390"/>
        <end position="405"/>
    </location>
</feature>
<feature type="region of interest" description="Disordered" evidence="1">
    <location>
        <begin position="388"/>
        <end position="452"/>
    </location>
</feature>
<sequence length="509" mass="56526">MLSIKSLLNPQPERRIPYPSFPASREKRQKMAKDAPVFRRGKIQGECRYPPCEERDADLEKVHRELSLRPMGNIADYPRHIPYASDKKTFQEKTGRDSFHVFQYTFQIPGEEKEWHVMWDYNIGITTPAKMLNQNPGLRDICHSITGGALSAQGYWMPYEAARAMAATFCWRIRYALTPLFGTEFPAMCIPPTDRKTHGRMVIPPEIVQRATSTSNYYRSLEMKPSTGGSPLTINAPSSTHTLLHGMGLLSRQESSLTLPPLKIPHAHYAESNPSARASMEPYCMSPKSQSPMSTFTPINPPRSSHVMPLSRVESPRTILRAISDAMRPENVPGGISEDSDTESDDSSNMYSTPNCPSVDGHVETDKLGGLDEPANAASDVAAMQSDYDNLTDSDDDWQMDDANDEDYRGPPLKRTLGGASFGKGDSISPGSQTKKYPSRKSRAAHPGPSAHFAREVKAAEALLRLHMNELESTGTDIEMDDDELTSPVGPRSLDGDEAPSRKRRRASL</sequence>